<dbReference type="AlphaFoldDB" id="A0A378JY88"/>
<protein>
    <submittedName>
        <fullName evidence="1">Uncharacterized protein</fullName>
    </submittedName>
</protein>
<evidence type="ECO:0000313" key="1">
    <source>
        <dbReference type="EMBL" id="STX63613.1"/>
    </source>
</evidence>
<dbReference type="Proteomes" id="UP000254040">
    <property type="component" value="Unassembled WGS sequence"/>
</dbReference>
<reference evidence="1 2" key="1">
    <citation type="submission" date="2018-06" db="EMBL/GenBank/DDBJ databases">
        <authorList>
            <consortium name="Pathogen Informatics"/>
            <person name="Doyle S."/>
        </authorList>
    </citation>
    <scope>NUCLEOTIDE SEQUENCE [LARGE SCALE GENOMIC DNA]</scope>
    <source>
        <strain evidence="1 2">NCTC12239</strain>
    </source>
</reference>
<name>A0A378JY88_9GAMM</name>
<accession>A0A378JY88</accession>
<gene>
    <name evidence="1" type="ORF">NCTC12239_02561</name>
</gene>
<proteinExistence type="predicted"/>
<dbReference type="EMBL" id="UGOG01000001">
    <property type="protein sequence ID" value="STX63613.1"/>
    <property type="molecule type" value="Genomic_DNA"/>
</dbReference>
<evidence type="ECO:0000313" key="2">
    <source>
        <dbReference type="Proteomes" id="UP000254040"/>
    </source>
</evidence>
<organism evidence="1 2">
    <name type="scientific">Legionella moravica</name>
    <dbReference type="NCBI Taxonomy" id="39962"/>
    <lineage>
        <taxon>Bacteria</taxon>
        <taxon>Pseudomonadati</taxon>
        <taxon>Pseudomonadota</taxon>
        <taxon>Gammaproteobacteria</taxon>
        <taxon>Legionellales</taxon>
        <taxon>Legionellaceae</taxon>
        <taxon>Legionella</taxon>
    </lineage>
</organism>
<sequence>MLLFLHIVYFINLVYYKIFSNDVGRVVTNYKI</sequence>